<dbReference type="Proteomes" id="UP000251993">
    <property type="component" value="Chromosome"/>
</dbReference>
<keyword evidence="3" id="KW-1185">Reference proteome</keyword>
<organism evidence="2 3">
    <name type="scientific">Runella rosea</name>
    <dbReference type="NCBI Taxonomy" id="2259595"/>
    <lineage>
        <taxon>Bacteria</taxon>
        <taxon>Pseudomonadati</taxon>
        <taxon>Bacteroidota</taxon>
        <taxon>Cytophagia</taxon>
        <taxon>Cytophagales</taxon>
        <taxon>Spirosomataceae</taxon>
        <taxon>Runella</taxon>
    </lineage>
</organism>
<evidence type="ECO:0000259" key="1">
    <source>
        <dbReference type="Pfam" id="PF19838"/>
    </source>
</evidence>
<gene>
    <name evidence="2" type="ORF">DR864_10190</name>
</gene>
<dbReference type="OrthoDB" id="9802320at2"/>
<dbReference type="PANTHER" id="PTHR30189">
    <property type="entry name" value="LPS-ASSEMBLY PROTEIN"/>
    <property type="match status" value="1"/>
</dbReference>
<dbReference type="KEGG" id="run:DR864_10190"/>
<dbReference type="EMBL" id="CP030850">
    <property type="protein sequence ID" value="AXE18078.1"/>
    <property type="molecule type" value="Genomic_DNA"/>
</dbReference>
<accession>A0A344THF7</accession>
<dbReference type="InterPro" id="IPR045659">
    <property type="entry name" value="LptD_2"/>
</dbReference>
<dbReference type="GO" id="GO:0009279">
    <property type="term" value="C:cell outer membrane"/>
    <property type="evidence" value="ECO:0007669"/>
    <property type="project" value="TreeGrafter"/>
</dbReference>
<protein>
    <submittedName>
        <fullName evidence="2">LPS-assembly protein LptD</fullName>
    </submittedName>
</protein>
<dbReference type="GO" id="GO:1990351">
    <property type="term" value="C:transporter complex"/>
    <property type="evidence" value="ECO:0007669"/>
    <property type="project" value="TreeGrafter"/>
</dbReference>
<dbReference type="Pfam" id="PF19838">
    <property type="entry name" value="LptD_2"/>
    <property type="match status" value="1"/>
</dbReference>
<dbReference type="PANTHER" id="PTHR30189:SF1">
    <property type="entry name" value="LPS-ASSEMBLY PROTEIN LPTD"/>
    <property type="match status" value="1"/>
</dbReference>
<evidence type="ECO:0000313" key="2">
    <source>
        <dbReference type="EMBL" id="AXE18078.1"/>
    </source>
</evidence>
<proteinExistence type="predicted"/>
<dbReference type="AlphaFoldDB" id="A0A344THF7"/>
<name>A0A344THF7_9BACT</name>
<reference evidence="2 3" key="1">
    <citation type="submission" date="2018-07" db="EMBL/GenBank/DDBJ databases">
        <title>Genome sequencing of Runella.</title>
        <authorList>
            <person name="Baek M.-G."/>
            <person name="Yi H."/>
        </authorList>
    </citation>
    <scope>NUCLEOTIDE SEQUENCE [LARGE SCALE GENOMIC DNA]</scope>
    <source>
        <strain evidence="2 3">HYN0085</strain>
    </source>
</reference>
<evidence type="ECO:0000313" key="3">
    <source>
        <dbReference type="Proteomes" id="UP000251993"/>
    </source>
</evidence>
<feature type="domain" description="LPS-assembly protein LptD central" evidence="1">
    <location>
        <begin position="228"/>
        <end position="742"/>
    </location>
</feature>
<dbReference type="InterPro" id="IPR050218">
    <property type="entry name" value="LptD"/>
</dbReference>
<sequence>MFSSNRKISARVAISLVWLTFLGVGFEAFSQVLAPKRLSTPVFLDSMKRATPVVPKVISAVGINADSTQTDSLQSDSDLKSTVKYSAQDSTVMDPGQQEVHLYGKANVTYGAIILDADYIRLNWKTNEVFARGNYDSTAKKWIGQPIFQDNGEKYDTKELRYNFKSKKGFIKGIVTQQGDGNIRGTTVKKDEENNMYVRGSIYTTCNLAQPHFHIAARKIKVIPEKQVISGPFHLVIADVPLPLGLPFGFFPVPKKKEIGTSGIIMPQYGEEPNGRGYYLRDGGYYWAISEKINMNFTGQIYSKGSWGLGVASTYAQKYRYSGSFNARFNRNLQGNEVKALNRPRNDFSLTWSHAPVPRGTSSFGASVNIGSNSFNQFNEFSTTRYIQNVASSSVQYNRQFGQFARMGSSIRVNQRFPDRSKETRDSLGRVTNTDPGALDAGIDFNFGVNQIAPFALKGGTGAWYESFRLGMDFSGGISANNTKVYADTSTARLGFSLFNPPTVVTPESGAPTTYALNSQSLPEFIKNGQLTGRFSVPISLPNIKLFRYINITPGISLSGETFTKKFKYEYMGNNKVKVDTLQGFYFANNVSFSASMNTRVYGTFFFHGKRLEAIRHTLIPSASFSYVPDQSNLFERTVVNQRGDVRYLNRYRTIGGNLTTSGTSAAGISWSLNNLFEAKVRPKSDSTGKQFEKKSILDNLSLNGSYNLLADSLKMSDISLNANAQLFKNLNFNFSANFDPYAYVKDELYGAVGRKINRWTFTEKQGLARLNNVNVALSTRFAPKGSDKPKKANTPNTEEQQRLINANPDAYVDFNIPWTLNLSYNFGYSRQGLSKGTTIQALRVNGDFSLTPNWKFVFDTGVDVVAKAPSITNIGITRDLHCWEMSFNWTPFAGSGIRANNYSFEIRAKSALLRDLKLSRRRSFYDRGSF</sequence>